<evidence type="ECO:0000259" key="8">
    <source>
        <dbReference type="PROSITE" id="PS50928"/>
    </source>
</evidence>
<feature type="transmembrane region" description="Helical" evidence="7">
    <location>
        <begin position="229"/>
        <end position="252"/>
    </location>
</feature>
<comment type="similarity">
    <text evidence="7">Belongs to the binding-protein-dependent transport system permease family.</text>
</comment>
<protein>
    <submittedName>
        <fullName evidence="9">ABC transporter permease</fullName>
    </submittedName>
</protein>
<keyword evidence="3" id="KW-1003">Cell membrane</keyword>
<comment type="subcellular location">
    <subcellularLocation>
        <location evidence="1 7">Cell membrane</location>
        <topology evidence="1 7">Multi-pass membrane protein</topology>
    </subcellularLocation>
</comment>
<evidence type="ECO:0000256" key="2">
    <source>
        <dbReference type="ARBA" id="ARBA00022448"/>
    </source>
</evidence>
<keyword evidence="6 7" id="KW-0472">Membrane</keyword>
<evidence type="ECO:0000256" key="4">
    <source>
        <dbReference type="ARBA" id="ARBA00022692"/>
    </source>
</evidence>
<evidence type="ECO:0000256" key="5">
    <source>
        <dbReference type="ARBA" id="ARBA00022989"/>
    </source>
</evidence>
<dbReference type="CDD" id="cd06261">
    <property type="entry name" value="TM_PBP2"/>
    <property type="match status" value="1"/>
</dbReference>
<dbReference type="GO" id="GO:0055085">
    <property type="term" value="P:transmembrane transport"/>
    <property type="evidence" value="ECO:0007669"/>
    <property type="project" value="InterPro"/>
</dbReference>
<proteinExistence type="inferred from homology"/>
<dbReference type="Pfam" id="PF00528">
    <property type="entry name" value="BPD_transp_1"/>
    <property type="match status" value="1"/>
</dbReference>
<accession>A0A2N1PS61</accession>
<feature type="transmembrane region" description="Helical" evidence="7">
    <location>
        <begin position="154"/>
        <end position="179"/>
    </location>
</feature>
<evidence type="ECO:0000256" key="6">
    <source>
        <dbReference type="ARBA" id="ARBA00023136"/>
    </source>
</evidence>
<dbReference type="InterPro" id="IPR050366">
    <property type="entry name" value="BP-dependent_transpt_permease"/>
</dbReference>
<evidence type="ECO:0000256" key="1">
    <source>
        <dbReference type="ARBA" id="ARBA00004651"/>
    </source>
</evidence>
<keyword evidence="4 7" id="KW-0812">Transmembrane</keyword>
<dbReference type="EMBL" id="PGXC01000003">
    <property type="protein sequence ID" value="PKK91173.1"/>
    <property type="molecule type" value="Genomic_DNA"/>
</dbReference>
<feature type="domain" description="ABC transmembrane type-1" evidence="8">
    <location>
        <begin position="106"/>
        <end position="295"/>
    </location>
</feature>
<dbReference type="Proteomes" id="UP000233256">
    <property type="component" value="Unassembled WGS sequence"/>
</dbReference>
<gene>
    <name evidence="9" type="ORF">CVV64_05230</name>
</gene>
<dbReference type="PROSITE" id="PS50928">
    <property type="entry name" value="ABC_TM1"/>
    <property type="match status" value="1"/>
</dbReference>
<evidence type="ECO:0000313" key="10">
    <source>
        <dbReference type="Proteomes" id="UP000233256"/>
    </source>
</evidence>
<dbReference type="PANTHER" id="PTHR43386:SF25">
    <property type="entry name" value="PEPTIDE ABC TRANSPORTER PERMEASE PROTEIN"/>
    <property type="match status" value="1"/>
</dbReference>
<dbReference type="SUPFAM" id="SSF161098">
    <property type="entry name" value="MetI-like"/>
    <property type="match status" value="1"/>
</dbReference>
<feature type="transmembrane region" description="Helical" evidence="7">
    <location>
        <begin position="272"/>
        <end position="295"/>
    </location>
</feature>
<keyword evidence="2 7" id="KW-0813">Transport</keyword>
<reference evidence="9 10" key="1">
    <citation type="journal article" date="2017" name="ISME J.">
        <title>Potential for microbial H2 and metal transformations associated with novel bacteria and archaea in deep terrestrial subsurface sediments.</title>
        <authorList>
            <person name="Hernsdorf A.W."/>
            <person name="Amano Y."/>
            <person name="Miyakawa K."/>
            <person name="Ise K."/>
            <person name="Suzuki Y."/>
            <person name="Anantharaman K."/>
            <person name="Probst A."/>
            <person name="Burstein D."/>
            <person name="Thomas B.C."/>
            <person name="Banfield J.F."/>
        </authorList>
    </citation>
    <scope>NUCLEOTIDE SEQUENCE [LARGE SCALE GENOMIC DNA]</scope>
    <source>
        <strain evidence="9">HGW-Wallbacteria-1</strain>
    </source>
</reference>
<evidence type="ECO:0000256" key="3">
    <source>
        <dbReference type="ARBA" id="ARBA00022475"/>
    </source>
</evidence>
<dbReference type="InterPro" id="IPR000515">
    <property type="entry name" value="MetI-like"/>
</dbReference>
<name>A0A2N1PS61_9BACT</name>
<comment type="caution">
    <text evidence="9">The sequence shown here is derived from an EMBL/GenBank/DDBJ whole genome shotgun (WGS) entry which is preliminary data.</text>
</comment>
<evidence type="ECO:0000256" key="7">
    <source>
        <dbReference type="RuleBase" id="RU363032"/>
    </source>
</evidence>
<dbReference type="PANTHER" id="PTHR43386">
    <property type="entry name" value="OLIGOPEPTIDE TRANSPORT SYSTEM PERMEASE PROTEIN APPC"/>
    <property type="match status" value="1"/>
</dbReference>
<sequence>MAISIQNWMPPHRTIQEERWHEMTTGSSIVLSLEAGSSAGRWIQSAARTFMVILAVMVIASPMVSETGGLGSSELLRRRKLPPSTTHLMGTDGLGRDMLSRTVKGAGITLAAGILARTGALLLGTLLGVAAGWFGGRTDTLIMRTVDSFLAFPGMLLAIGISLALGQGLTTVIISLALTGWAEIARIIRGCVLEIRHKDYVTSGKACGGDNLHLIRFHVIPNLVPTLSVVWAMGISASIMGEAALSFLGIGVGPSTPSWGAMVREGFESLSSAPWIALIPGAMISATVISMNVMADRINDRLNPFIRRRKG</sequence>
<feature type="transmembrane region" description="Helical" evidence="7">
    <location>
        <begin position="106"/>
        <end position="134"/>
    </location>
</feature>
<evidence type="ECO:0000313" key="9">
    <source>
        <dbReference type="EMBL" id="PKK91173.1"/>
    </source>
</evidence>
<dbReference type="AlphaFoldDB" id="A0A2N1PS61"/>
<organism evidence="9 10">
    <name type="scientific">Candidatus Wallbacteria bacterium HGW-Wallbacteria-1</name>
    <dbReference type="NCBI Taxonomy" id="2013854"/>
    <lineage>
        <taxon>Bacteria</taxon>
        <taxon>Candidatus Walliibacteriota</taxon>
    </lineage>
</organism>
<dbReference type="InterPro" id="IPR035906">
    <property type="entry name" value="MetI-like_sf"/>
</dbReference>
<dbReference type="GO" id="GO:0005886">
    <property type="term" value="C:plasma membrane"/>
    <property type="evidence" value="ECO:0007669"/>
    <property type="project" value="UniProtKB-SubCell"/>
</dbReference>
<dbReference type="Gene3D" id="1.10.3720.10">
    <property type="entry name" value="MetI-like"/>
    <property type="match status" value="1"/>
</dbReference>
<keyword evidence="5 7" id="KW-1133">Transmembrane helix</keyword>